<proteinExistence type="predicted"/>
<dbReference type="PANTHER" id="PTHR37984">
    <property type="entry name" value="PROTEIN CBG26694"/>
    <property type="match status" value="1"/>
</dbReference>
<organism evidence="4 5">
    <name type="scientific">Triplophysa tibetana</name>
    <dbReference type="NCBI Taxonomy" id="1572043"/>
    <lineage>
        <taxon>Eukaryota</taxon>
        <taxon>Metazoa</taxon>
        <taxon>Chordata</taxon>
        <taxon>Craniata</taxon>
        <taxon>Vertebrata</taxon>
        <taxon>Euteleostomi</taxon>
        <taxon>Actinopterygii</taxon>
        <taxon>Neopterygii</taxon>
        <taxon>Teleostei</taxon>
        <taxon>Ostariophysi</taxon>
        <taxon>Cypriniformes</taxon>
        <taxon>Nemacheilidae</taxon>
        <taxon>Triplophysa</taxon>
    </lineage>
</organism>
<protein>
    <recommendedName>
        <fullName evidence="1">Gypsy retrotransposon integrase-like protein 1</fullName>
    </recommendedName>
</protein>
<dbReference type="InterPro" id="IPR050951">
    <property type="entry name" value="Retrovirus_Pol_polyprotein"/>
</dbReference>
<dbReference type="Proteomes" id="UP000324632">
    <property type="component" value="Chromosome 2"/>
</dbReference>
<dbReference type="Pfam" id="PF17921">
    <property type="entry name" value="Integrase_H2C2"/>
    <property type="match status" value="1"/>
</dbReference>
<feature type="region of interest" description="Disordered" evidence="2">
    <location>
        <begin position="126"/>
        <end position="158"/>
    </location>
</feature>
<feature type="compositionally biased region" description="Polar residues" evidence="2">
    <location>
        <begin position="19"/>
        <end position="28"/>
    </location>
</feature>
<evidence type="ECO:0000256" key="1">
    <source>
        <dbReference type="ARBA" id="ARBA00039658"/>
    </source>
</evidence>
<keyword evidence="5" id="KW-1185">Reference proteome</keyword>
<dbReference type="PANTHER" id="PTHR37984:SF15">
    <property type="entry name" value="INTEGRASE CATALYTIC DOMAIN-CONTAINING PROTEIN"/>
    <property type="match status" value="1"/>
</dbReference>
<feature type="domain" description="Integrase zinc-binding" evidence="3">
    <location>
        <begin position="41"/>
        <end position="96"/>
    </location>
</feature>
<dbReference type="FunFam" id="1.10.340.70:FF:000001">
    <property type="entry name" value="Retrovirus-related Pol polyprotein from transposon gypsy-like Protein"/>
    <property type="match status" value="1"/>
</dbReference>
<comment type="caution">
    <text evidence="4">The sequence shown here is derived from an EMBL/GenBank/DDBJ whole genome shotgun (WGS) entry which is preliminary data.</text>
</comment>
<dbReference type="Gene3D" id="1.10.340.70">
    <property type="match status" value="1"/>
</dbReference>
<accession>A0A5A9PQA6</accession>
<evidence type="ECO:0000313" key="5">
    <source>
        <dbReference type="Proteomes" id="UP000324632"/>
    </source>
</evidence>
<feature type="region of interest" description="Disordered" evidence="2">
    <location>
        <begin position="1"/>
        <end position="28"/>
    </location>
</feature>
<sequence>MCDADEMSLAASDGDWHPTLTNPSSTPSGRVQELVYQVVVPGDQFQPLMHAYHTQMGHQGQERTLSLLRRHFFWPRMEATVGAFIQDCPRCFLLKTRKEGPTALRSVEPPVMGWAVVPEGLEVVAAGEPLPSPPRRSQRENRGQPPERYGELTSGQEF</sequence>
<name>A0A5A9PQA6_9TELE</name>
<evidence type="ECO:0000259" key="3">
    <source>
        <dbReference type="Pfam" id="PF17921"/>
    </source>
</evidence>
<reference evidence="4 5" key="1">
    <citation type="journal article" date="2019" name="Mol. Ecol. Resour.">
        <title>Chromosome-level genome assembly of Triplophysa tibetana, a fish adapted to the harsh high-altitude environment of the Tibetan Plateau.</title>
        <authorList>
            <person name="Yang X."/>
            <person name="Liu H."/>
            <person name="Ma Z."/>
            <person name="Zou Y."/>
            <person name="Zou M."/>
            <person name="Mao Y."/>
            <person name="Li X."/>
            <person name="Wang H."/>
            <person name="Chen T."/>
            <person name="Wang W."/>
            <person name="Yang R."/>
        </authorList>
    </citation>
    <scope>NUCLEOTIDE SEQUENCE [LARGE SCALE GENOMIC DNA]</scope>
    <source>
        <strain evidence="4">TTIB1903HZAU</strain>
        <tissue evidence="4">Muscle</tissue>
    </source>
</reference>
<evidence type="ECO:0000256" key="2">
    <source>
        <dbReference type="SAM" id="MobiDB-lite"/>
    </source>
</evidence>
<dbReference type="EMBL" id="SOYY01000002">
    <property type="protein sequence ID" value="KAA0724018.1"/>
    <property type="molecule type" value="Genomic_DNA"/>
</dbReference>
<gene>
    <name evidence="4" type="ORF">E1301_Tti019935</name>
</gene>
<dbReference type="AlphaFoldDB" id="A0A5A9PQA6"/>
<dbReference type="InterPro" id="IPR041588">
    <property type="entry name" value="Integrase_H2C2"/>
</dbReference>
<evidence type="ECO:0000313" key="4">
    <source>
        <dbReference type="EMBL" id="KAA0724018.1"/>
    </source>
</evidence>